<reference evidence="2 3" key="1">
    <citation type="submission" date="2019-03" db="EMBL/GenBank/DDBJ databases">
        <title>Draft genome of Massilia hortus sp. nov., a novel bacterial species of the Oxalobacteraceae family.</title>
        <authorList>
            <person name="Peta V."/>
            <person name="Raths R."/>
            <person name="Bucking H."/>
        </authorList>
    </citation>
    <scope>NUCLEOTIDE SEQUENCE [LARGE SCALE GENOMIC DNA]</scope>
    <source>
        <strain evidence="2 3">ONC3</strain>
    </source>
</reference>
<keyword evidence="1" id="KW-0732">Signal</keyword>
<name>A0A4Y9T0A6_9BURK</name>
<dbReference type="EMBL" id="SPUM01000065">
    <property type="protein sequence ID" value="TFW32161.1"/>
    <property type="molecule type" value="Genomic_DNA"/>
</dbReference>
<dbReference type="RefSeq" id="WP_135189782.1">
    <property type="nucleotide sequence ID" value="NZ_SPUM01000065.1"/>
</dbReference>
<accession>A0A4Y9T0A6</accession>
<comment type="caution">
    <text evidence="2">The sequence shown here is derived from an EMBL/GenBank/DDBJ whole genome shotgun (WGS) entry which is preliminary data.</text>
</comment>
<proteinExistence type="predicted"/>
<feature type="chain" id="PRO_5021249224" evidence="1">
    <location>
        <begin position="41"/>
        <end position="190"/>
    </location>
</feature>
<evidence type="ECO:0000256" key="1">
    <source>
        <dbReference type="SAM" id="SignalP"/>
    </source>
</evidence>
<evidence type="ECO:0000313" key="2">
    <source>
        <dbReference type="EMBL" id="TFW32161.1"/>
    </source>
</evidence>
<evidence type="ECO:0000313" key="3">
    <source>
        <dbReference type="Proteomes" id="UP000297258"/>
    </source>
</evidence>
<dbReference type="InterPro" id="IPR012347">
    <property type="entry name" value="Ferritin-like"/>
</dbReference>
<dbReference type="InterPro" id="IPR009078">
    <property type="entry name" value="Ferritin-like_SF"/>
</dbReference>
<gene>
    <name evidence="2" type="ORF">E4O92_10805</name>
</gene>
<dbReference type="CDD" id="cd00657">
    <property type="entry name" value="Ferritin_like"/>
    <property type="match status" value="1"/>
</dbReference>
<keyword evidence="3" id="KW-1185">Reference proteome</keyword>
<feature type="signal peptide" evidence="1">
    <location>
        <begin position="1"/>
        <end position="40"/>
    </location>
</feature>
<dbReference type="SUPFAM" id="SSF47240">
    <property type="entry name" value="Ferritin-like"/>
    <property type="match status" value="1"/>
</dbReference>
<protein>
    <submittedName>
        <fullName evidence="2">Ferritin-like domain-containing protein</fullName>
    </submittedName>
</protein>
<dbReference type="Gene3D" id="1.20.1260.10">
    <property type="match status" value="1"/>
</dbReference>
<organism evidence="2 3">
    <name type="scientific">Massilia horti</name>
    <dbReference type="NCBI Taxonomy" id="2562153"/>
    <lineage>
        <taxon>Bacteria</taxon>
        <taxon>Pseudomonadati</taxon>
        <taxon>Pseudomonadota</taxon>
        <taxon>Betaproteobacteria</taxon>
        <taxon>Burkholderiales</taxon>
        <taxon>Oxalobacteraceae</taxon>
        <taxon>Telluria group</taxon>
        <taxon>Massilia</taxon>
    </lineage>
</organism>
<sequence>MSFLMQASDLRAGRRLFMSRSGLLLSASAVALLAGRDALAASAADSPASDAGILNSALGAEQEAIAAYQFGADSGLLKPDVKQIALTFQGHHKAHADLLAATVTKFGGKPVQPKAHYTFPEAKLKSQTDVLRFAADLEHGAVKAYLGAIPKFSDRQLSGSAGSILADEAMHWAVLRHALGEPPVPGPFVG</sequence>
<dbReference type="AlphaFoldDB" id="A0A4Y9T0A6"/>
<dbReference type="OrthoDB" id="7571942at2"/>
<dbReference type="Pfam" id="PF13668">
    <property type="entry name" value="Ferritin_2"/>
    <property type="match status" value="1"/>
</dbReference>
<dbReference type="Proteomes" id="UP000297258">
    <property type="component" value="Unassembled WGS sequence"/>
</dbReference>